<reference evidence="1 2" key="1">
    <citation type="submission" date="2019-09" db="EMBL/GenBank/DDBJ databases">
        <title>YIM 48816 draft genome.</title>
        <authorList>
            <person name="Jiang L."/>
        </authorList>
    </citation>
    <scope>NUCLEOTIDE SEQUENCE [LARGE SCALE GENOMIC DNA]</scope>
    <source>
        <strain evidence="1 2">YIM 48816</strain>
    </source>
</reference>
<dbReference type="Proteomes" id="UP000474159">
    <property type="component" value="Unassembled WGS sequence"/>
</dbReference>
<evidence type="ECO:0000313" key="2">
    <source>
        <dbReference type="Proteomes" id="UP000474159"/>
    </source>
</evidence>
<gene>
    <name evidence="1" type="ORF">F6X53_29345</name>
</gene>
<dbReference type="OrthoDB" id="7433579at2"/>
<accession>A0A6L3SPF6</accession>
<dbReference type="RefSeq" id="WP_151005023.1">
    <property type="nucleotide sequence ID" value="NZ_BPQY01000167.1"/>
</dbReference>
<proteinExistence type="predicted"/>
<comment type="caution">
    <text evidence="1">The sequence shown here is derived from an EMBL/GenBank/DDBJ whole genome shotgun (WGS) entry which is preliminary data.</text>
</comment>
<sequence length="118" mass="12486">MTMLMSAGGAEARPVTQAENAAIIGWMRKNLADPHSLRSVRISDSATVSGANGQLVTVVCVDFNTKDKVGGYTELYRMAFVPTSGGLTYSNTSSNVVAATCYLPQILMRAVPELGSAR</sequence>
<dbReference type="EMBL" id="VZZK01000056">
    <property type="protein sequence ID" value="KAB1071122.1"/>
    <property type="molecule type" value="Genomic_DNA"/>
</dbReference>
<organism evidence="1 2">
    <name type="scientific">Methylobacterium soli</name>
    <dbReference type="NCBI Taxonomy" id="553447"/>
    <lineage>
        <taxon>Bacteria</taxon>
        <taxon>Pseudomonadati</taxon>
        <taxon>Pseudomonadota</taxon>
        <taxon>Alphaproteobacteria</taxon>
        <taxon>Hyphomicrobiales</taxon>
        <taxon>Methylobacteriaceae</taxon>
        <taxon>Methylobacterium</taxon>
    </lineage>
</organism>
<name>A0A6L3SPF6_9HYPH</name>
<dbReference type="AlphaFoldDB" id="A0A6L3SPF6"/>
<keyword evidence="2" id="KW-1185">Reference proteome</keyword>
<protein>
    <submittedName>
        <fullName evidence="1">Uncharacterized protein</fullName>
    </submittedName>
</protein>
<evidence type="ECO:0000313" key="1">
    <source>
        <dbReference type="EMBL" id="KAB1071122.1"/>
    </source>
</evidence>